<organism evidence="1">
    <name type="scientific">Glycine soja</name>
    <name type="common">Wild soybean</name>
    <dbReference type="NCBI Taxonomy" id="3848"/>
    <lineage>
        <taxon>Eukaryota</taxon>
        <taxon>Viridiplantae</taxon>
        <taxon>Streptophyta</taxon>
        <taxon>Embryophyta</taxon>
        <taxon>Tracheophyta</taxon>
        <taxon>Spermatophyta</taxon>
        <taxon>Magnoliopsida</taxon>
        <taxon>eudicotyledons</taxon>
        <taxon>Gunneridae</taxon>
        <taxon>Pentapetalae</taxon>
        <taxon>rosids</taxon>
        <taxon>fabids</taxon>
        <taxon>Fabales</taxon>
        <taxon>Fabaceae</taxon>
        <taxon>Papilionoideae</taxon>
        <taxon>50 kb inversion clade</taxon>
        <taxon>NPAAA clade</taxon>
        <taxon>indigoferoid/millettioid clade</taxon>
        <taxon>Phaseoleae</taxon>
        <taxon>Glycine</taxon>
        <taxon>Glycine subgen. Soja</taxon>
    </lineage>
</organism>
<evidence type="ECO:0000313" key="1">
    <source>
        <dbReference type="EMBL" id="KHN24366.1"/>
    </source>
</evidence>
<reference evidence="1" key="1">
    <citation type="submission" date="2014-07" db="EMBL/GenBank/DDBJ databases">
        <title>Identification of a novel salt tolerance gene in wild soybean by whole-genome sequencing.</title>
        <authorList>
            <person name="Lam H.-M."/>
            <person name="Qi X."/>
            <person name="Li M.-W."/>
            <person name="Liu X."/>
            <person name="Xie M."/>
            <person name="Ni M."/>
            <person name="Xu X."/>
        </authorList>
    </citation>
    <scope>NUCLEOTIDE SEQUENCE [LARGE SCALE GENOMIC DNA]</scope>
    <source>
        <tissue evidence="1">Root</tissue>
    </source>
</reference>
<dbReference type="AlphaFoldDB" id="A0A0B2QRU0"/>
<gene>
    <name evidence="1" type="ORF">glysoja_043046</name>
</gene>
<name>A0A0B2QRU0_GLYSO</name>
<dbReference type="EMBL" id="KN655359">
    <property type="protein sequence ID" value="KHN24366.1"/>
    <property type="molecule type" value="Genomic_DNA"/>
</dbReference>
<accession>A0A0B2QRU0</accession>
<protein>
    <submittedName>
        <fullName evidence="1">Uncharacterized protein</fullName>
    </submittedName>
</protein>
<sequence length="66" mass="7321">MRMTIMVIPKLDPSITGIGGHWSTEMDIHDDRSGEDNEVARGIEDASHLDGAFEEKVSEKIVINIL</sequence>
<dbReference type="Proteomes" id="UP000053555">
    <property type="component" value="Unassembled WGS sequence"/>
</dbReference>
<proteinExistence type="predicted"/>